<dbReference type="EMBL" id="CP016757">
    <property type="protein sequence ID" value="ANZ45706.1"/>
    <property type="molecule type" value="Genomic_DNA"/>
</dbReference>
<dbReference type="Proteomes" id="UP000093044">
    <property type="component" value="Chromosome"/>
</dbReference>
<keyword evidence="5 9" id="KW-0812">Transmembrane</keyword>
<dbReference type="PANTHER" id="PTHR35011:SF4">
    <property type="entry name" value="SLL1102 PROTEIN"/>
    <property type="match status" value="1"/>
</dbReference>
<keyword evidence="7 9" id="KW-0472">Membrane</keyword>
<evidence type="ECO:0000313" key="11">
    <source>
        <dbReference type="EMBL" id="ANZ45706.1"/>
    </source>
</evidence>
<dbReference type="InterPro" id="IPR007387">
    <property type="entry name" value="TRAP_DctQ"/>
</dbReference>
<sequence length="185" mass="21055">MVIITMQRTVRHCLDKLRASLFWRGLLKVQEIILFLTSCMMIGILGAVVVCRYVLRVDLFGYDEIVMISAFWMYFIGSSYAMEKREHVRADILERLLPPRGKRYLRIFANLLQSLVAIETVHLSVAYVINGFKIWPTTSAWGLPLMTSMSAVTAGFVLMALYVIVQFLEEITTPVNESSPAKGEL</sequence>
<accession>A0A1B2I6X4</accession>
<evidence type="ECO:0000256" key="1">
    <source>
        <dbReference type="ARBA" id="ARBA00004429"/>
    </source>
</evidence>
<evidence type="ECO:0000256" key="3">
    <source>
        <dbReference type="ARBA" id="ARBA00022475"/>
    </source>
</evidence>
<evidence type="ECO:0000313" key="12">
    <source>
        <dbReference type="Proteomes" id="UP000093044"/>
    </source>
</evidence>
<organism evidence="11 12">
    <name type="scientific">Cloacibacillus porcorum</name>
    <dbReference type="NCBI Taxonomy" id="1197717"/>
    <lineage>
        <taxon>Bacteria</taxon>
        <taxon>Thermotogati</taxon>
        <taxon>Synergistota</taxon>
        <taxon>Synergistia</taxon>
        <taxon>Synergistales</taxon>
        <taxon>Synergistaceae</taxon>
        <taxon>Cloacibacillus</taxon>
    </lineage>
</organism>
<evidence type="ECO:0000256" key="5">
    <source>
        <dbReference type="ARBA" id="ARBA00022692"/>
    </source>
</evidence>
<reference evidence="11" key="1">
    <citation type="submission" date="2016-08" db="EMBL/GenBank/DDBJ databases">
        <title>Complete genome of Cloacibacillus porcorum.</title>
        <authorList>
            <person name="Looft T."/>
            <person name="Bayles D.O."/>
            <person name="Alt D.P."/>
        </authorList>
    </citation>
    <scope>NUCLEOTIDE SEQUENCE [LARGE SCALE GENOMIC DNA]</scope>
    <source>
        <strain evidence="11">CL-84</strain>
    </source>
</reference>
<keyword evidence="4" id="KW-0997">Cell inner membrane</keyword>
<dbReference type="PANTHER" id="PTHR35011">
    <property type="entry name" value="2,3-DIKETO-L-GULONATE TRAP TRANSPORTER SMALL PERMEASE PROTEIN YIAM"/>
    <property type="match status" value="1"/>
</dbReference>
<dbReference type="STRING" id="1197717.BED41_11835"/>
<feature type="transmembrane region" description="Helical" evidence="9">
    <location>
        <begin position="141"/>
        <end position="165"/>
    </location>
</feature>
<evidence type="ECO:0000256" key="7">
    <source>
        <dbReference type="ARBA" id="ARBA00023136"/>
    </source>
</evidence>
<comment type="subcellular location">
    <subcellularLocation>
        <location evidence="1">Cell inner membrane</location>
        <topology evidence="1">Multi-pass membrane protein</topology>
    </subcellularLocation>
</comment>
<dbReference type="KEGG" id="cpor:BED41_11835"/>
<feature type="domain" description="Tripartite ATP-independent periplasmic transporters DctQ component" evidence="10">
    <location>
        <begin position="41"/>
        <end position="172"/>
    </location>
</feature>
<dbReference type="AlphaFoldDB" id="A0A1B2I6X4"/>
<dbReference type="InterPro" id="IPR055348">
    <property type="entry name" value="DctQ"/>
</dbReference>
<evidence type="ECO:0000256" key="6">
    <source>
        <dbReference type="ARBA" id="ARBA00022989"/>
    </source>
</evidence>
<dbReference type="OrthoDB" id="4964541at2"/>
<evidence type="ECO:0000256" key="2">
    <source>
        <dbReference type="ARBA" id="ARBA00022448"/>
    </source>
</evidence>
<keyword evidence="12" id="KW-1185">Reference proteome</keyword>
<protein>
    <recommendedName>
        <fullName evidence="10">Tripartite ATP-independent periplasmic transporters DctQ component domain-containing protein</fullName>
    </recommendedName>
</protein>
<feature type="transmembrane region" description="Helical" evidence="9">
    <location>
        <begin position="61"/>
        <end position="83"/>
    </location>
</feature>
<evidence type="ECO:0000256" key="8">
    <source>
        <dbReference type="ARBA" id="ARBA00038436"/>
    </source>
</evidence>
<comment type="similarity">
    <text evidence="8">Belongs to the TRAP transporter small permease family.</text>
</comment>
<dbReference type="GO" id="GO:0005886">
    <property type="term" value="C:plasma membrane"/>
    <property type="evidence" value="ECO:0007669"/>
    <property type="project" value="UniProtKB-SubCell"/>
</dbReference>
<evidence type="ECO:0000259" key="10">
    <source>
        <dbReference type="Pfam" id="PF04290"/>
    </source>
</evidence>
<feature type="transmembrane region" description="Helical" evidence="9">
    <location>
        <begin position="32"/>
        <end position="55"/>
    </location>
</feature>
<keyword evidence="6 9" id="KW-1133">Transmembrane helix</keyword>
<name>A0A1B2I6X4_9BACT</name>
<dbReference type="Pfam" id="PF04290">
    <property type="entry name" value="DctQ"/>
    <property type="match status" value="1"/>
</dbReference>
<feature type="transmembrane region" description="Helical" evidence="9">
    <location>
        <begin position="104"/>
        <end position="129"/>
    </location>
</feature>
<evidence type="ECO:0000256" key="9">
    <source>
        <dbReference type="SAM" id="Phobius"/>
    </source>
</evidence>
<keyword evidence="2" id="KW-0813">Transport</keyword>
<keyword evidence="3" id="KW-1003">Cell membrane</keyword>
<gene>
    <name evidence="11" type="ORF">BED41_11835</name>
</gene>
<evidence type="ECO:0000256" key="4">
    <source>
        <dbReference type="ARBA" id="ARBA00022519"/>
    </source>
</evidence>
<proteinExistence type="inferred from homology"/>